<evidence type="ECO:0000259" key="1">
    <source>
        <dbReference type="PROSITE" id="PS50042"/>
    </source>
</evidence>
<accession>A0A0W0VSH8</accession>
<evidence type="ECO:0000313" key="2">
    <source>
        <dbReference type="EMBL" id="KTD23075.1"/>
    </source>
</evidence>
<dbReference type="PATRIC" id="fig|454.4.peg.1566"/>
<dbReference type="OrthoDB" id="6881322at2"/>
<protein>
    <submittedName>
        <fullName evidence="2">Cyclic nucleotide-binding domain protein</fullName>
    </submittedName>
</protein>
<name>A0A0W0VSH8_9GAMM</name>
<sequence>MSNAFRSLLDNPDFKSQVKYRVKRIKAGEKILKQGVKHHYLYFILERTVRVSIQGKKTYTSSIADLDSDNIFGEFALFDDCQRGCGFPY</sequence>
<feature type="domain" description="Cyclic nucleotide-binding" evidence="1">
    <location>
        <begin position="4"/>
        <end position="83"/>
    </location>
</feature>
<dbReference type="Proteomes" id="UP000054761">
    <property type="component" value="Unassembled WGS sequence"/>
</dbReference>
<dbReference type="AlphaFoldDB" id="A0A0W0VSH8"/>
<evidence type="ECO:0000313" key="3">
    <source>
        <dbReference type="Proteomes" id="UP000054761"/>
    </source>
</evidence>
<dbReference type="CDD" id="cd00038">
    <property type="entry name" value="CAP_ED"/>
    <property type="match status" value="1"/>
</dbReference>
<organism evidence="2 3">
    <name type="scientific">Legionella israelensis</name>
    <dbReference type="NCBI Taxonomy" id="454"/>
    <lineage>
        <taxon>Bacteria</taxon>
        <taxon>Pseudomonadati</taxon>
        <taxon>Pseudomonadota</taxon>
        <taxon>Gammaproteobacteria</taxon>
        <taxon>Legionellales</taxon>
        <taxon>Legionellaceae</taxon>
        <taxon>Legionella</taxon>
    </lineage>
</organism>
<reference evidence="2 3" key="1">
    <citation type="submission" date="2015-11" db="EMBL/GenBank/DDBJ databases">
        <title>Genomic analysis of 38 Legionella species identifies large and diverse effector repertoires.</title>
        <authorList>
            <person name="Burstein D."/>
            <person name="Amaro F."/>
            <person name="Zusman T."/>
            <person name="Lifshitz Z."/>
            <person name="Cohen O."/>
            <person name="Gilbert J.A."/>
            <person name="Pupko T."/>
            <person name="Shuman H.A."/>
            <person name="Segal G."/>
        </authorList>
    </citation>
    <scope>NUCLEOTIDE SEQUENCE [LARGE SCALE GENOMIC DNA]</scope>
    <source>
        <strain evidence="2 3">Bercovier 4</strain>
    </source>
</reference>
<dbReference type="EMBL" id="LNYH01000077">
    <property type="protein sequence ID" value="KTD23075.1"/>
    <property type="molecule type" value="Genomic_DNA"/>
</dbReference>
<dbReference type="InterPro" id="IPR014710">
    <property type="entry name" value="RmlC-like_jellyroll"/>
</dbReference>
<dbReference type="SUPFAM" id="SSF51206">
    <property type="entry name" value="cAMP-binding domain-like"/>
    <property type="match status" value="1"/>
</dbReference>
<keyword evidence="3" id="KW-1185">Reference proteome</keyword>
<comment type="caution">
    <text evidence="2">The sequence shown here is derived from an EMBL/GenBank/DDBJ whole genome shotgun (WGS) entry which is preliminary data.</text>
</comment>
<dbReference type="RefSeq" id="WP_058501798.1">
    <property type="nucleotide sequence ID" value="NZ_CAAAJA010000075.1"/>
</dbReference>
<dbReference type="Gene3D" id="2.60.120.10">
    <property type="entry name" value="Jelly Rolls"/>
    <property type="match status" value="1"/>
</dbReference>
<proteinExistence type="predicted"/>
<dbReference type="Pfam" id="PF00027">
    <property type="entry name" value="cNMP_binding"/>
    <property type="match status" value="1"/>
</dbReference>
<dbReference type="PROSITE" id="PS50042">
    <property type="entry name" value="CNMP_BINDING_3"/>
    <property type="match status" value="1"/>
</dbReference>
<gene>
    <name evidence="2" type="ORF">Lisr_1443</name>
</gene>
<dbReference type="InterPro" id="IPR000595">
    <property type="entry name" value="cNMP-bd_dom"/>
</dbReference>
<dbReference type="InterPro" id="IPR018490">
    <property type="entry name" value="cNMP-bd_dom_sf"/>
</dbReference>